<dbReference type="GO" id="GO:0003677">
    <property type="term" value="F:DNA binding"/>
    <property type="evidence" value="ECO:0007669"/>
    <property type="project" value="InterPro"/>
</dbReference>
<organism evidence="2 3">
    <name type="scientific">SAR86 cluster bacterium</name>
    <dbReference type="NCBI Taxonomy" id="2030880"/>
    <lineage>
        <taxon>Bacteria</taxon>
        <taxon>Pseudomonadati</taxon>
        <taxon>Pseudomonadota</taxon>
        <taxon>Gammaproteobacteria</taxon>
        <taxon>SAR86 cluster</taxon>
    </lineage>
</organism>
<evidence type="ECO:0000313" key="3">
    <source>
        <dbReference type="Proteomes" id="UP000228987"/>
    </source>
</evidence>
<dbReference type="InterPro" id="IPR002686">
    <property type="entry name" value="Transposase_17"/>
</dbReference>
<dbReference type="SUPFAM" id="SSF143422">
    <property type="entry name" value="Transposase IS200-like"/>
    <property type="match status" value="1"/>
</dbReference>
<dbReference type="SMART" id="SM01321">
    <property type="entry name" value="Y1_Tnp"/>
    <property type="match status" value="1"/>
</dbReference>
<dbReference type="Gene3D" id="3.30.70.1290">
    <property type="entry name" value="Transposase IS200-like"/>
    <property type="match status" value="1"/>
</dbReference>
<reference evidence="3" key="1">
    <citation type="submission" date="2017-08" db="EMBL/GenBank/DDBJ databases">
        <title>A dynamic microbial community with high functional redundancy inhabits the cold, oxic subseafloor aquifer.</title>
        <authorList>
            <person name="Tully B.J."/>
            <person name="Wheat C.G."/>
            <person name="Glazer B.T."/>
            <person name="Huber J.A."/>
        </authorList>
    </citation>
    <scope>NUCLEOTIDE SEQUENCE [LARGE SCALE GENOMIC DNA]</scope>
</reference>
<dbReference type="PANTHER" id="PTHR34322">
    <property type="entry name" value="TRANSPOSASE, Y1_TNP DOMAIN-CONTAINING"/>
    <property type="match status" value="1"/>
</dbReference>
<sequence>MARLPRFTPAGLPQHVIQRGNNRSACFSDNQDFSAYGNWLKEYSVEYGVAVHAWVFMTNHVHLLVTPDSEGSLSSMMQALGRRYVRYFNYQHRRSGTLWEGRFKSSLVQTETYLLQCYRYIELNPVRAFMVNDPAEYPWSSYRCNGLGVETALCTAHQEYLKLGKNKVERTMAYRSLFREHLEDEQLLEIRCAVNKTLALGSDHFKEEVEGLYGRRVKPAKMGRPSKSLI</sequence>
<proteinExistence type="predicted"/>
<protein>
    <submittedName>
        <fullName evidence="2">Transposase</fullName>
    </submittedName>
</protein>
<dbReference type="EMBL" id="NVWI01000013">
    <property type="protein sequence ID" value="PCJ39613.1"/>
    <property type="molecule type" value="Genomic_DNA"/>
</dbReference>
<name>A0A2A5C779_9GAMM</name>
<evidence type="ECO:0000259" key="1">
    <source>
        <dbReference type="SMART" id="SM01321"/>
    </source>
</evidence>
<dbReference type="PANTHER" id="PTHR34322:SF2">
    <property type="entry name" value="TRANSPOSASE IS200-LIKE DOMAIN-CONTAINING PROTEIN"/>
    <property type="match status" value="1"/>
</dbReference>
<gene>
    <name evidence="2" type="ORF">COA71_13275</name>
</gene>
<feature type="domain" description="Transposase IS200-like" evidence="1">
    <location>
        <begin position="9"/>
        <end position="124"/>
    </location>
</feature>
<dbReference type="GO" id="GO:0006313">
    <property type="term" value="P:DNA transposition"/>
    <property type="evidence" value="ECO:0007669"/>
    <property type="project" value="InterPro"/>
</dbReference>
<dbReference type="Pfam" id="PF01797">
    <property type="entry name" value="Y1_Tnp"/>
    <property type="match status" value="1"/>
</dbReference>
<dbReference type="InterPro" id="IPR036515">
    <property type="entry name" value="Transposase_17_sf"/>
</dbReference>
<accession>A0A2A5C779</accession>
<comment type="caution">
    <text evidence="2">The sequence shown here is derived from an EMBL/GenBank/DDBJ whole genome shotgun (WGS) entry which is preliminary data.</text>
</comment>
<evidence type="ECO:0000313" key="2">
    <source>
        <dbReference type="EMBL" id="PCJ39613.1"/>
    </source>
</evidence>
<dbReference type="AlphaFoldDB" id="A0A2A5C779"/>
<dbReference type="Proteomes" id="UP000228987">
    <property type="component" value="Unassembled WGS sequence"/>
</dbReference>
<dbReference type="GO" id="GO:0004803">
    <property type="term" value="F:transposase activity"/>
    <property type="evidence" value="ECO:0007669"/>
    <property type="project" value="InterPro"/>
</dbReference>